<evidence type="ECO:0000313" key="2">
    <source>
        <dbReference type="EMBL" id="ODQ63847.1"/>
    </source>
</evidence>
<accession>A0A1E3PG45</accession>
<dbReference type="InterPro" id="IPR053056">
    <property type="entry name" value="Lipid_Metab_Assoc_Protein"/>
</dbReference>
<dbReference type="AlphaFoldDB" id="A0A1E3PG45"/>
<sequence length="570" mass="64069">MTSIDSANYGGIHTLFLVKFDHRKGYILEWYKQIDDSIPLENIEFKSLPSGIHSVSSDVVYFTQPYLNWTEGTNNSPPLFDGMSVFMQNKSSPPVDDGNNEANERDVMNIYSLGIMLNHLDVPTCLDVEPDYSPNNDISINTLPVITRTTEYGYANEESVNLLPARAWDRPDNAKNKRPRQLMSKSWTYVDKLRSLLRKFMQMDPNARNERFELLHAFYTDEISKNKGADMDSAMEITTKHSQANHPALSSKSLLNNLGASILPLVRQCISRKRILIVASTSLWSGFLSTASCLNDIPWLSAMNEYIAFTTDEILAQYNALYDCVVYLKDNNTDVCVTSAPLSHQKKHPLSLSLRDSRRYVALMQSLKLRIPYRSIISSPSSLVEAAGGGLIWWATAGESLNIEAEWDAEGLIQNDRDLDQSISIITATAISRTPSLRVKPSIYSLRKTNSVPSSATTPILSKATSYKTDSSKIPISPLLDLQAAKVAISLVGYFQYVSARLVEGLVSNIENQAMLDSSPHDSIIIKLSDMFQMGLDPFNKSDRILVADLVRNWWGREVRLVWLDCWCCY</sequence>
<dbReference type="Proteomes" id="UP000095009">
    <property type="component" value="Unassembled WGS sequence"/>
</dbReference>
<dbReference type="OrthoDB" id="2152680at2759"/>
<protein>
    <recommendedName>
        <fullName evidence="1">DUF4484 domain-containing protein</fullName>
    </recommendedName>
</protein>
<organism evidence="2 3">
    <name type="scientific">Nadsonia fulvescens var. elongata DSM 6958</name>
    <dbReference type="NCBI Taxonomy" id="857566"/>
    <lineage>
        <taxon>Eukaryota</taxon>
        <taxon>Fungi</taxon>
        <taxon>Dikarya</taxon>
        <taxon>Ascomycota</taxon>
        <taxon>Saccharomycotina</taxon>
        <taxon>Dipodascomycetes</taxon>
        <taxon>Dipodascales</taxon>
        <taxon>Dipodascales incertae sedis</taxon>
        <taxon>Nadsonia</taxon>
    </lineage>
</organism>
<keyword evidence="3" id="KW-1185">Reference proteome</keyword>
<dbReference type="EMBL" id="KV454413">
    <property type="protein sequence ID" value="ODQ63847.1"/>
    <property type="molecule type" value="Genomic_DNA"/>
</dbReference>
<proteinExistence type="predicted"/>
<feature type="domain" description="DUF4484" evidence="1">
    <location>
        <begin position="517"/>
        <end position="561"/>
    </location>
</feature>
<dbReference type="GO" id="GO:0005811">
    <property type="term" value="C:lipid droplet"/>
    <property type="evidence" value="ECO:0007669"/>
    <property type="project" value="TreeGrafter"/>
</dbReference>
<gene>
    <name evidence="2" type="ORF">NADFUDRAFT_80012</name>
</gene>
<dbReference type="Pfam" id="PF09804">
    <property type="entry name" value="DENND11"/>
    <property type="match status" value="2"/>
</dbReference>
<dbReference type="InterPro" id="IPR018626">
    <property type="entry name" value="LCHN/Anr2"/>
</dbReference>
<reference evidence="2 3" key="1">
    <citation type="journal article" date="2016" name="Proc. Natl. Acad. Sci. U.S.A.">
        <title>Comparative genomics of biotechnologically important yeasts.</title>
        <authorList>
            <person name="Riley R."/>
            <person name="Haridas S."/>
            <person name="Wolfe K.H."/>
            <person name="Lopes M.R."/>
            <person name="Hittinger C.T."/>
            <person name="Goeker M."/>
            <person name="Salamov A.A."/>
            <person name="Wisecaver J.H."/>
            <person name="Long T.M."/>
            <person name="Calvey C.H."/>
            <person name="Aerts A.L."/>
            <person name="Barry K.W."/>
            <person name="Choi C."/>
            <person name="Clum A."/>
            <person name="Coughlan A.Y."/>
            <person name="Deshpande S."/>
            <person name="Douglass A.P."/>
            <person name="Hanson S.J."/>
            <person name="Klenk H.-P."/>
            <person name="LaButti K.M."/>
            <person name="Lapidus A."/>
            <person name="Lindquist E.A."/>
            <person name="Lipzen A.M."/>
            <person name="Meier-Kolthoff J.P."/>
            <person name="Ohm R.A."/>
            <person name="Otillar R.P."/>
            <person name="Pangilinan J.L."/>
            <person name="Peng Y."/>
            <person name="Rokas A."/>
            <person name="Rosa C.A."/>
            <person name="Scheuner C."/>
            <person name="Sibirny A.A."/>
            <person name="Slot J.C."/>
            <person name="Stielow J.B."/>
            <person name="Sun H."/>
            <person name="Kurtzman C.P."/>
            <person name="Blackwell M."/>
            <person name="Grigoriev I.V."/>
            <person name="Jeffries T.W."/>
        </authorList>
    </citation>
    <scope>NUCLEOTIDE SEQUENCE [LARGE SCALE GENOMIC DNA]</scope>
    <source>
        <strain evidence="2 3">DSM 6958</strain>
    </source>
</reference>
<dbReference type="Pfam" id="PF14831">
    <property type="entry name" value="DUF4484"/>
    <property type="match status" value="1"/>
</dbReference>
<evidence type="ECO:0000313" key="3">
    <source>
        <dbReference type="Proteomes" id="UP000095009"/>
    </source>
</evidence>
<evidence type="ECO:0000259" key="1">
    <source>
        <dbReference type="Pfam" id="PF14831"/>
    </source>
</evidence>
<dbReference type="InterPro" id="IPR028115">
    <property type="entry name" value="DUF4484"/>
</dbReference>
<dbReference type="PANTHER" id="PTHR28153">
    <property type="entry name" value="PROTEIN, PUTATIVE-RELATED"/>
    <property type="match status" value="1"/>
</dbReference>
<name>A0A1E3PG45_9ASCO</name>
<dbReference type="PANTHER" id="PTHR28153:SF1">
    <property type="entry name" value="DUF4484 DOMAIN-CONTAINING PROTEIN"/>
    <property type="match status" value="1"/>
</dbReference>